<dbReference type="GO" id="GO:0016020">
    <property type="term" value="C:membrane"/>
    <property type="evidence" value="ECO:0007669"/>
    <property type="project" value="UniProtKB-SubCell"/>
</dbReference>
<feature type="transmembrane region" description="Helical" evidence="5">
    <location>
        <begin position="14"/>
        <end position="42"/>
    </location>
</feature>
<dbReference type="OrthoDB" id="1893152at2"/>
<evidence type="ECO:0000259" key="6">
    <source>
        <dbReference type="Pfam" id="PF13515"/>
    </source>
</evidence>
<evidence type="ECO:0000256" key="2">
    <source>
        <dbReference type="ARBA" id="ARBA00022692"/>
    </source>
</evidence>
<keyword evidence="8" id="KW-1185">Reference proteome</keyword>
<dbReference type="AlphaFoldDB" id="A0A1M6HYF8"/>
<name>A0A1M6HYF8_9FIRM</name>
<feature type="transmembrane region" description="Helical" evidence="5">
    <location>
        <begin position="132"/>
        <end position="152"/>
    </location>
</feature>
<sequence length="514" mass="59086">MILAVLKKYLSQSILPTIVITIIFFVNYFIFGMENITIGVFATMSFLHFKDQTDFSGSMIKTLIIYIAIAVISYFAVMNIVLCILLNGLVFFWIGYSFMDEYQPDGYYPPGLALIFFQNFRAEGLDGLLNRFAAILASFIILFLFLIIIGAFKKEDPLKKFTREGISLCKEIISIIEAGDNVGLEIKQKNLFKINRKISSEIYMANRNSIRSKVSANQYCIYVAFFQIVYLFINEQISDTKTHEESEDTPFYNDLEMIKNMTANFEAALQADIALTDNRRLYLRIKKLDIRSFRLRFALRTGIVLTVCLAFAYVTSWANIYWLPIAVFFTMLPIYDNVEKRVAARVKGTIAGILACAVLFPVFNDFASRVIILTIANFFIYTLKNDTLLMMNITCACLAMDLASMPVIMLARVFGYNIFGAAITYTGNRFVFPIRITKEVEYIMKLLDDIRETIPGFKGMERNGQKYQTNRLILLSYLLGSRLEVYSNTLKLRQTGTDFSEYMKRHMITITRYL</sequence>
<keyword evidence="4 5" id="KW-0472">Membrane</keyword>
<proteinExistence type="predicted"/>
<comment type="subcellular location">
    <subcellularLocation>
        <location evidence="1">Membrane</location>
        <topology evidence="1">Multi-pass membrane protein</topology>
    </subcellularLocation>
</comment>
<organism evidence="7 8">
    <name type="scientific">Parasporobacterium paucivorans DSM 15970</name>
    <dbReference type="NCBI Taxonomy" id="1122934"/>
    <lineage>
        <taxon>Bacteria</taxon>
        <taxon>Bacillati</taxon>
        <taxon>Bacillota</taxon>
        <taxon>Clostridia</taxon>
        <taxon>Lachnospirales</taxon>
        <taxon>Lachnospiraceae</taxon>
        <taxon>Parasporobacterium</taxon>
    </lineage>
</organism>
<keyword evidence="3 5" id="KW-1133">Transmembrane helix</keyword>
<evidence type="ECO:0000256" key="3">
    <source>
        <dbReference type="ARBA" id="ARBA00022989"/>
    </source>
</evidence>
<reference evidence="7 8" key="1">
    <citation type="submission" date="2016-11" db="EMBL/GenBank/DDBJ databases">
        <authorList>
            <person name="Jaros S."/>
            <person name="Januszkiewicz K."/>
            <person name="Wedrychowicz H."/>
        </authorList>
    </citation>
    <scope>NUCLEOTIDE SEQUENCE [LARGE SCALE GENOMIC DNA]</scope>
    <source>
        <strain evidence="7 8">DSM 15970</strain>
    </source>
</reference>
<evidence type="ECO:0000256" key="4">
    <source>
        <dbReference type="ARBA" id="ARBA00023136"/>
    </source>
</evidence>
<feature type="transmembrane region" description="Helical" evidence="5">
    <location>
        <begin position="63"/>
        <end position="96"/>
    </location>
</feature>
<feature type="transmembrane region" description="Helical" evidence="5">
    <location>
        <begin position="350"/>
        <end position="383"/>
    </location>
</feature>
<feature type="transmembrane region" description="Helical" evidence="5">
    <location>
        <begin position="320"/>
        <end position="338"/>
    </location>
</feature>
<accession>A0A1M6HYF8</accession>
<dbReference type="InterPro" id="IPR049453">
    <property type="entry name" value="Memb_transporter_dom"/>
</dbReference>
<evidence type="ECO:0000256" key="1">
    <source>
        <dbReference type="ARBA" id="ARBA00004141"/>
    </source>
</evidence>
<evidence type="ECO:0000256" key="5">
    <source>
        <dbReference type="SAM" id="Phobius"/>
    </source>
</evidence>
<gene>
    <name evidence="7" type="ORF">SAMN02745691_01647</name>
</gene>
<keyword evidence="2 5" id="KW-0812">Transmembrane</keyword>
<dbReference type="Proteomes" id="UP000184342">
    <property type="component" value="Unassembled WGS sequence"/>
</dbReference>
<dbReference type="EMBL" id="FQYT01000016">
    <property type="protein sequence ID" value="SHJ27167.1"/>
    <property type="molecule type" value="Genomic_DNA"/>
</dbReference>
<feature type="transmembrane region" description="Helical" evidence="5">
    <location>
        <begin position="297"/>
        <end position="314"/>
    </location>
</feature>
<feature type="transmembrane region" description="Helical" evidence="5">
    <location>
        <begin position="389"/>
        <end position="411"/>
    </location>
</feature>
<protein>
    <submittedName>
        <fullName evidence="7">Fusaric acid resistance protein-like</fullName>
    </submittedName>
</protein>
<feature type="domain" description="Integral membrane bound transporter" evidence="6">
    <location>
        <begin position="308"/>
        <end position="413"/>
    </location>
</feature>
<evidence type="ECO:0000313" key="8">
    <source>
        <dbReference type="Proteomes" id="UP000184342"/>
    </source>
</evidence>
<dbReference type="Pfam" id="PF13515">
    <property type="entry name" value="FUSC_2"/>
    <property type="match status" value="1"/>
</dbReference>
<dbReference type="STRING" id="1122934.SAMN02745691_01647"/>
<evidence type="ECO:0000313" key="7">
    <source>
        <dbReference type="EMBL" id="SHJ27167.1"/>
    </source>
</evidence>